<dbReference type="SUPFAM" id="SSF56655">
    <property type="entry name" value="Carbohydrate phosphatase"/>
    <property type="match status" value="1"/>
</dbReference>
<protein>
    <submittedName>
        <fullName evidence="1">Inositol monophosphatase family protein</fullName>
    </submittedName>
</protein>
<dbReference type="PRINTS" id="PR00377">
    <property type="entry name" value="IMPHPHTASES"/>
</dbReference>
<name>A0ABN2CNM9_9ACTN</name>
<accession>A0ABN2CNM9</accession>
<proteinExistence type="predicted"/>
<dbReference type="PANTHER" id="PTHR20854">
    <property type="entry name" value="INOSITOL MONOPHOSPHATASE"/>
    <property type="match status" value="1"/>
</dbReference>
<dbReference type="Pfam" id="PF00459">
    <property type="entry name" value="Inositol_P"/>
    <property type="match status" value="1"/>
</dbReference>
<dbReference type="Proteomes" id="UP001500393">
    <property type="component" value="Unassembled WGS sequence"/>
</dbReference>
<evidence type="ECO:0000313" key="2">
    <source>
        <dbReference type="Proteomes" id="UP001500393"/>
    </source>
</evidence>
<reference evidence="1 2" key="1">
    <citation type="journal article" date="2019" name="Int. J. Syst. Evol. Microbiol.">
        <title>The Global Catalogue of Microorganisms (GCM) 10K type strain sequencing project: providing services to taxonomists for standard genome sequencing and annotation.</title>
        <authorList>
            <consortium name="The Broad Institute Genomics Platform"/>
            <consortium name="The Broad Institute Genome Sequencing Center for Infectious Disease"/>
            <person name="Wu L."/>
            <person name="Ma J."/>
        </authorList>
    </citation>
    <scope>NUCLEOTIDE SEQUENCE [LARGE SCALE GENOMIC DNA]</scope>
    <source>
        <strain evidence="1 2">JCM 14969</strain>
    </source>
</reference>
<dbReference type="Gene3D" id="3.30.540.10">
    <property type="entry name" value="Fructose-1,6-Bisphosphatase, subunit A, domain 1"/>
    <property type="match status" value="1"/>
</dbReference>
<evidence type="ECO:0000313" key="1">
    <source>
        <dbReference type="EMBL" id="GAA1561684.1"/>
    </source>
</evidence>
<dbReference type="PANTHER" id="PTHR20854:SF4">
    <property type="entry name" value="INOSITOL-1-MONOPHOSPHATASE-RELATED"/>
    <property type="match status" value="1"/>
</dbReference>
<sequence>MPAVSGVPEVSGGAGSDVEVAVAAASAGAAVVRAKYGTAVGRYAKSPTDFATDADLEAEQAIVELIRRARPEDAIVGEEYGAGGSNGPAGRTWLVDPLCGTLNFAAQTPLFCVNVALQSADGPAVAAVADPLSGEVFWTDGTKAFVQRDGANSPAEPSAISRIVDIDVDALPTARFHPTALLADQEFRDMFAPRVSSTTLTLAWVMAGRRAAYVANGTLRDSVHFTAGIMLCQAAGCVVTDLRGRPVLTGPGLVAAADAATHAKLLDLIARNH</sequence>
<gene>
    <name evidence="1" type="ORF">GCM10009789_13670</name>
</gene>
<keyword evidence="2" id="KW-1185">Reference proteome</keyword>
<organism evidence="1 2">
    <name type="scientific">Kribbella sancticallisti</name>
    <dbReference type="NCBI Taxonomy" id="460087"/>
    <lineage>
        <taxon>Bacteria</taxon>
        <taxon>Bacillati</taxon>
        <taxon>Actinomycetota</taxon>
        <taxon>Actinomycetes</taxon>
        <taxon>Propionibacteriales</taxon>
        <taxon>Kribbellaceae</taxon>
        <taxon>Kribbella</taxon>
    </lineage>
</organism>
<comment type="caution">
    <text evidence="1">The sequence shown here is derived from an EMBL/GenBank/DDBJ whole genome shotgun (WGS) entry which is preliminary data.</text>
</comment>
<dbReference type="RefSeq" id="WP_344210953.1">
    <property type="nucleotide sequence ID" value="NZ_BAAAOS010000010.1"/>
</dbReference>
<dbReference type="EMBL" id="BAAAOS010000010">
    <property type="protein sequence ID" value="GAA1561684.1"/>
    <property type="molecule type" value="Genomic_DNA"/>
</dbReference>
<dbReference type="CDD" id="cd01637">
    <property type="entry name" value="IMPase_like"/>
    <property type="match status" value="1"/>
</dbReference>
<dbReference type="Gene3D" id="3.40.190.80">
    <property type="match status" value="1"/>
</dbReference>
<dbReference type="InterPro" id="IPR000760">
    <property type="entry name" value="Inositol_monophosphatase-like"/>
</dbReference>